<feature type="region of interest" description="Disordered" evidence="1">
    <location>
        <begin position="29"/>
        <end position="50"/>
    </location>
</feature>
<dbReference type="EMBL" id="BAAARK010000039">
    <property type="protein sequence ID" value="GAA2686687.1"/>
    <property type="molecule type" value="Genomic_DNA"/>
</dbReference>
<feature type="region of interest" description="Disordered" evidence="1">
    <location>
        <begin position="1"/>
        <end position="20"/>
    </location>
</feature>
<dbReference type="Gene3D" id="1.25.40.10">
    <property type="entry name" value="Tetratricopeptide repeat domain"/>
    <property type="match status" value="1"/>
</dbReference>
<reference evidence="3" key="1">
    <citation type="journal article" date="2019" name="Int. J. Syst. Evol. Microbiol.">
        <title>The Global Catalogue of Microorganisms (GCM) 10K type strain sequencing project: providing services to taxonomists for standard genome sequencing and annotation.</title>
        <authorList>
            <consortium name="The Broad Institute Genomics Platform"/>
            <consortium name="The Broad Institute Genome Sequencing Center for Infectious Disease"/>
            <person name="Wu L."/>
            <person name="Ma J."/>
        </authorList>
    </citation>
    <scope>NUCLEOTIDE SEQUENCE [LARGE SCALE GENOMIC DNA]</scope>
    <source>
        <strain evidence="3">JCM 16374</strain>
    </source>
</reference>
<feature type="compositionally biased region" description="Polar residues" evidence="1">
    <location>
        <begin position="9"/>
        <end position="20"/>
    </location>
</feature>
<dbReference type="Gene3D" id="3.40.50.300">
    <property type="entry name" value="P-loop containing nucleotide triphosphate hydrolases"/>
    <property type="match status" value="1"/>
</dbReference>
<dbReference type="SUPFAM" id="SSF52540">
    <property type="entry name" value="P-loop containing nucleoside triphosphate hydrolases"/>
    <property type="match status" value="1"/>
</dbReference>
<dbReference type="RefSeq" id="WP_344583430.1">
    <property type="nucleotide sequence ID" value="NZ_BAAARK010000039.1"/>
</dbReference>
<dbReference type="PRINTS" id="PR00364">
    <property type="entry name" value="DISEASERSIST"/>
</dbReference>
<evidence type="ECO:0000313" key="2">
    <source>
        <dbReference type="EMBL" id="GAA2686687.1"/>
    </source>
</evidence>
<dbReference type="Proteomes" id="UP001500994">
    <property type="component" value="Unassembled WGS sequence"/>
</dbReference>
<dbReference type="PANTHER" id="PTHR47691">
    <property type="entry name" value="REGULATOR-RELATED"/>
    <property type="match status" value="1"/>
</dbReference>
<dbReference type="InterPro" id="IPR027417">
    <property type="entry name" value="P-loop_NTPase"/>
</dbReference>
<dbReference type="InterPro" id="IPR019734">
    <property type="entry name" value="TPR_rpt"/>
</dbReference>
<dbReference type="SUPFAM" id="SSF48452">
    <property type="entry name" value="TPR-like"/>
    <property type="match status" value="2"/>
</dbReference>
<evidence type="ECO:0000256" key="1">
    <source>
        <dbReference type="SAM" id="MobiDB-lite"/>
    </source>
</evidence>
<dbReference type="Pfam" id="PF13424">
    <property type="entry name" value="TPR_12"/>
    <property type="match status" value="2"/>
</dbReference>
<sequence length="807" mass="86703">MPADANGRSGDSTNDLSGTSRDVVQAGSVSGGIHFHHPPGGPDRPQTVPRQLPADVHTFVNRNDELGQLNAVLTGRDGGQVVVSVHVVAGTAGAGKTSLVLHWAHQVKGRFPDGQLFVNLRGYDPREPVTAEQALRGFLRALGVAAGDVPQDVDDAAALYRSLLAERRMLIVLDNAAAVGQVRPLLPGSGDSLVLVTSRNRLAGLTVRDGARRITLGTLPEPEAVALLRAVTRDYRPGDDPDQLTELARLCAHLPLALRIAAERAASHPHLRLDDLLADLHDESALWDALSTGIDEEAEAVRTVFAWSYRALPPHSGQLFRLLGLHPGPEFGLHAAAALAALPLGRARQVLDDLVGAHLLEQTGPDRYQFHDLLRAYAADQAHDEEPAELREAALRRVLDWYLHTADAAQTWLQPGEDHLPLPRSTTPLPPLAFADYDAAADWAERERPTFEHLVRAAAAAGLDRHAWQLTAASWNALAASASFADWLGFGHLGLASAEQADDTDGQLLLLNQLGMSYRSVGQLDLAKDHLGRALDLARTAGKRMDEAHARNLLGLIHLRSRQLEAAATDFAQAIEIFRSLPEAGGERWSATALANLAGAHLEAGRLPEADTALRAALAAHRALGNQQSIGNALWLTARLHRERNEATAARAAIDEALALALGLRNRGLEGFWLLTLGAVQRAAGQHGDALASYQRSAMLHRRLKDRGREALAWRGTGQTYTALGRHGEAAGFHRQAAAVHRDLGDAWELGVELDHLAVAVSPEDPAAARAHWTEALARLTPYTGPRATAIRARVAQRLAESDDTGG</sequence>
<gene>
    <name evidence="2" type="ORF">GCM10009864_70450</name>
</gene>
<name>A0ABP6F9F0_9ACTN</name>
<proteinExistence type="predicted"/>
<keyword evidence="3" id="KW-1185">Reference proteome</keyword>
<dbReference type="PANTHER" id="PTHR47691:SF3">
    <property type="entry name" value="HTH-TYPE TRANSCRIPTIONAL REGULATOR RV0890C-RELATED"/>
    <property type="match status" value="1"/>
</dbReference>
<organism evidence="2 3">
    <name type="scientific">Streptomyces lunalinharesii</name>
    <dbReference type="NCBI Taxonomy" id="333384"/>
    <lineage>
        <taxon>Bacteria</taxon>
        <taxon>Bacillati</taxon>
        <taxon>Actinomycetota</taxon>
        <taxon>Actinomycetes</taxon>
        <taxon>Kitasatosporales</taxon>
        <taxon>Streptomycetaceae</taxon>
        <taxon>Streptomyces</taxon>
    </lineage>
</organism>
<dbReference type="SMART" id="SM00028">
    <property type="entry name" value="TPR"/>
    <property type="match status" value="5"/>
</dbReference>
<dbReference type="InterPro" id="IPR011990">
    <property type="entry name" value="TPR-like_helical_dom_sf"/>
</dbReference>
<comment type="caution">
    <text evidence="2">The sequence shown here is derived from an EMBL/GenBank/DDBJ whole genome shotgun (WGS) entry which is preliminary data.</text>
</comment>
<accession>A0ABP6F9F0</accession>
<protein>
    <submittedName>
        <fullName evidence="2">Tetratricopeptide repeat protein</fullName>
    </submittedName>
</protein>
<evidence type="ECO:0000313" key="3">
    <source>
        <dbReference type="Proteomes" id="UP001500994"/>
    </source>
</evidence>
<dbReference type="Pfam" id="PF13374">
    <property type="entry name" value="TPR_10"/>
    <property type="match status" value="1"/>
</dbReference>